<dbReference type="Pfam" id="PF03372">
    <property type="entry name" value="Exo_endo_phos"/>
    <property type="match status" value="1"/>
</dbReference>
<dbReference type="GO" id="GO:0004519">
    <property type="term" value="F:endonuclease activity"/>
    <property type="evidence" value="ECO:0007669"/>
    <property type="project" value="UniProtKB-KW"/>
</dbReference>
<proteinExistence type="predicted"/>
<comment type="cofactor">
    <cofactor evidence="2">
        <name>Mg(2+)</name>
        <dbReference type="ChEBI" id="CHEBI:18420"/>
    </cofactor>
</comment>
<dbReference type="GO" id="GO:0006281">
    <property type="term" value="P:DNA repair"/>
    <property type="evidence" value="ECO:0007669"/>
    <property type="project" value="UniProtKB-KW"/>
</dbReference>
<dbReference type="Proteomes" id="UP000282321">
    <property type="component" value="Unassembled WGS sequence"/>
</dbReference>
<comment type="cofactor">
    <cofactor evidence="1">
        <name>Mn(2+)</name>
        <dbReference type="ChEBI" id="CHEBI:29035"/>
    </cofactor>
</comment>
<evidence type="ECO:0000256" key="3">
    <source>
        <dbReference type="ARBA" id="ARBA00022722"/>
    </source>
</evidence>
<evidence type="ECO:0000313" key="10">
    <source>
        <dbReference type="EMBL" id="RKX67644.1"/>
    </source>
</evidence>
<dbReference type="InterPro" id="IPR036691">
    <property type="entry name" value="Endo/exonu/phosph_ase_sf"/>
</dbReference>
<keyword evidence="3" id="KW-0540">Nuclease</keyword>
<evidence type="ECO:0000256" key="6">
    <source>
        <dbReference type="ARBA" id="ARBA00022801"/>
    </source>
</evidence>
<evidence type="ECO:0000256" key="5">
    <source>
        <dbReference type="ARBA" id="ARBA00022763"/>
    </source>
</evidence>
<gene>
    <name evidence="10" type="ORF">DRP44_01835</name>
</gene>
<dbReference type="GO" id="GO:0004527">
    <property type="term" value="F:exonuclease activity"/>
    <property type="evidence" value="ECO:0007669"/>
    <property type="project" value="UniProtKB-KW"/>
</dbReference>
<name>A0A660SA10_UNCT6</name>
<dbReference type="Gene3D" id="3.60.10.10">
    <property type="entry name" value="Endonuclease/exonuclease/phosphatase"/>
    <property type="match status" value="1"/>
</dbReference>
<evidence type="ECO:0000256" key="4">
    <source>
        <dbReference type="ARBA" id="ARBA00022723"/>
    </source>
</evidence>
<keyword evidence="10" id="KW-0269">Exonuclease</keyword>
<evidence type="ECO:0000256" key="8">
    <source>
        <dbReference type="ARBA" id="ARBA00023204"/>
    </source>
</evidence>
<comment type="caution">
    <text evidence="10">The sequence shown here is derived from an EMBL/GenBank/DDBJ whole genome shotgun (WGS) entry which is preliminary data.</text>
</comment>
<evidence type="ECO:0000313" key="11">
    <source>
        <dbReference type="Proteomes" id="UP000282321"/>
    </source>
</evidence>
<dbReference type="InterPro" id="IPR005135">
    <property type="entry name" value="Endo/exonuclease/phosphatase"/>
</dbReference>
<keyword evidence="5" id="KW-0227">DNA damage</keyword>
<organism evidence="10 11">
    <name type="scientific">candidate division TA06 bacterium</name>
    <dbReference type="NCBI Taxonomy" id="2250710"/>
    <lineage>
        <taxon>Bacteria</taxon>
        <taxon>Bacteria division TA06</taxon>
    </lineage>
</organism>
<reference evidence="10 11" key="1">
    <citation type="submission" date="2018-06" db="EMBL/GenBank/DDBJ databases">
        <title>Extensive metabolic versatility and redundancy in microbially diverse, dynamic hydrothermal sediments.</title>
        <authorList>
            <person name="Dombrowski N."/>
            <person name="Teske A."/>
            <person name="Baker B.J."/>
        </authorList>
    </citation>
    <scope>NUCLEOTIDE SEQUENCE [LARGE SCALE GENOMIC DNA]</scope>
    <source>
        <strain evidence="10">B35_G9</strain>
    </source>
</reference>
<keyword evidence="6" id="KW-0378">Hydrolase</keyword>
<dbReference type="GO" id="GO:0046872">
    <property type="term" value="F:metal ion binding"/>
    <property type="evidence" value="ECO:0007669"/>
    <property type="project" value="UniProtKB-KW"/>
</dbReference>
<keyword evidence="7" id="KW-0460">Magnesium</keyword>
<keyword evidence="4" id="KW-0479">Metal-binding</keyword>
<dbReference type="SUPFAM" id="SSF56219">
    <property type="entry name" value="DNase I-like"/>
    <property type="match status" value="1"/>
</dbReference>
<keyword evidence="10" id="KW-0255">Endonuclease</keyword>
<dbReference type="PANTHER" id="PTHR15822:SF4">
    <property type="entry name" value="TYROSYL-DNA PHOSPHODIESTERASE 2"/>
    <property type="match status" value="1"/>
</dbReference>
<evidence type="ECO:0000256" key="2">
    <source>
        <dbReference type="ARBA" id="ARBA00001946"/>
    </source>
</evidence>
<evidence type="ECO:0000256" key="7">
    <source>
        <dbReference type="ARBA" id="ARBA00022842"/>
    </source>
</evidence>
<dbReference type="AlphaFoldDB" id="A0A660SA10"/>
<evidence type="ECO:0000256" key="1">
    <source>
        <dbReference type="ARBA" id="ARBA00001936"/>
    </source>
</evidence>
<dbReference type="PANTHER" id="PTHR15822">
    <property type="entry name" value="TRAF AND TNF RECEPTOR-ASSOCIATED PROTEIN"/>
    <property type="match status" value="1"/>
</dbReference>
<evidence type="ECO:0000259" key="9">
    <source>
        <dbReference type="Pfam" id="PF03372"/>
    </source>
</evidence>
<sequence length="351" mass="40127">MRVLSIFAKSVLILILLAVLVLGAFLLVMTITDYNPPEKTVLHIEGHGDTTLPDTMSILTWNLGYCSLGKEADFFLDGGRESRGKSKIIVENHIDNISVFIDSIKPDFVFIQEIDRNATRSFHIDEYKHLENAMKNYVSTFAVNYKTLWVPVPIYKPMGSVLGGLAVFSKYEPYYSIRFSFPGNYSWPVKLFQLDRCYIETKYKLKSNDLVVINLHLSAFDKGGFLRKKQLEYLKKHILNEYEKGNYVLVGGDWNHIFPGVDLKAINENNIPKDVPTLPRNWIPNGWKLAFDSTIPTNRSNNHPYVEGENTVTIIDGFLLSPNIKLLEVRGINLHFNDSDHNPVFLRIALQ</sequence>
<accession>A0A660SA10</accession>
<protein>
    <submittedName>
        <fullName evidence="10">Endonuclease/exonuclease/phosphatase family protein</fullName>
    </submittedName>
</protein>
<dbReference type="EMBL" id="QNBC01000014">
    <property type="protein sequence ID" value="RKX67644.1"/>
    <property type="molecule type" value="Genomic_DNA"/>
</dbReference>
<feature type="domain" description="Endonuclease/exonuclease/phosphatase" evidence="9">
    <location>
        <begin position="60"/>
        <end position="300"/>
    </location>
</feature>
<keyword evidence="8" id="KW-0234">DNA repair</keyword>
<dbReference type="InterPro" id="IPR051547">
    <property type="entry name" value="TDP2-like"/>
</dbReference>